<evidence type="ECO:0000256" key="4">
    <source>
        <dbReference type="ARBA" id="ARBA00022753"/>
    </source>
</evidence>
<accession>A0A1E4SBD6</accession>
<keyword evidence="4" id="KW-0967">Endosome</keyword>
<dbReference type="InterPro" id="IPR038260">
    <property type="entry name" value="Vps53_C_sf"/>
</dbReference>
<protein>
    <submittedName>
        <fullName evidence="9">Protein required for protein sorting at the late Golgi</fullName>
    </submittedName>
</protein>
<dbReference type="GO" id="GO:0042147">
    <property type="term" value="P:retrograde transport, endosome to Golgi"/>
    <property type="evidence" value="ECO:0007669"/>
    <property type="project" value="InterPro"/>
</dbReference>
<dbReference type="InterPro" id="IPR031745">
    <property type="entry name" value="Vps53_C"/>
</dbReference>
<comment type="similarity">
    <text evidence="3">Belongs to the VPS53 family.</text>
</comment>
<dbReference type="GO" id="GO:0005829">
    <property type="term" value="C:cytosol"/>
    <property type="evidence" value="ECO:0007669"/>
    <property type="project" value="GOC"/>
</dbReference>
<dbReference type="RefSeq" id="XP_020061946.1">
    <property type="nucleotide sequence ID" value="XM_020210686.1"/>
</dbReference>
<evidence type="ECO:0000259" key="7">
    <source>
        <dbReference type="Pfam" id="PF04100"/>
    </source>
</evidence>
<dbReference type="InterPro" id="IPR039766">
    <property type="entry name" value="Vps53"/>
</dbReference>
<dbReference type="GO" id="GO:0010008">
    <property type="term" value="C:endosome membrane"/>
    <property type="evidence" value="ECO:0007669"/>
    <property type="project" value="UniProtKB-SubCell"/>
</dbReference>
<evidence type="ECO:0000256" key="6">
    <source>
        <dbReference type="ARBA" id="ARBA00023136"/>
    </source>
</evidence>
<dbReference type="Pfam" id="PF04100">
    <property type="entry name" value="Vps53_N"/>
    <property type="match status" value="1"/>
</dbReference>
<name>A0A1E4SBD6_9ASCO</name>
<evidence type="ECO:0000313" key="10">
    <source>
        <dbReference type="Proteomes" id="UP000094285"/>
    </source>
</evidence>
<organism evidence="9 10">
    <name type="scientific">Suhomyces tanzawaensis NRRL Y-17324</name>
    <dbReference type="NCBI Taxonomy" id="984487"/>
    <lineage>
        <taxon>Eukaryota</taxon>
        <taxon>Fungi</taxon>
        <taxon>Dikarya</taxon>
        <taxon>Ascomycota</taxon>
        <taxon>Saccharomycotina</taxon>
        <taxon>Pichiomycetes</taxon>
        <taxon>Debaryomycetaceae</taxon>
        <taxon>Suhomyces</taxon>
    </lineage>
</organism>
<dbReference type="Gene3D" id="1.10.357.110">
    <property type="entry name" value="Vacuolar protein sorting-associated protein 53, C-terminus"/>
    <property type="match status" value="1"/>
</dbReference>
<dbReference type="AlphaFoldDB" id="A0A1E4SBD6"/>
<dbReference type="PANTHER" id="PTHR12820:SF0">
    <property type="entry name" value="VACUOLAR PROTEIN SORTING-ASSOCIATED PROTEIN 53 HOMOLOG"/>
    <property type="match status" value="1"/>
</dbReference>
<dbReference type="InterPro" id="IPR007234">
    <property type="entry name" value="Vps53_N"/>
</dbReference>
<dbReference type="GO" id="GO:0000938">
    <property type="term" value="C:GARP complex"/>
    <property type="evidence" value="ECO:0007669"/>
    <property type="project" value="InterPro"/>
</dbReference>
<keyword evidence="10" id="KW-1185">Reference proteome</keyword>
<dbReference type="EMBL" id="KV453917">
    <property type="protein sequence ID" value="ODV76824.1"/>
    <property type="molecule type" value="Genomic_DNA"/>
</dbReference>
<dbReference type="STRING" id="984487.A0A1E4SBD6"/>
<reference evidence="10" key="1">
    <citation type="submission" date="2016-05" db="EMBL/GenBank/DDBJ databases">
        <title>Comparative genomics of biotechnologically important yeasts.</title>
        <authorList>
            <consortium name="DOE Joint Genome Institute"/>
            <person name="Riley R."/>
            <person name="Haridas S."/>
            <person name="Wolfe K.H."/>
            <person name="Lopes M.R."/>
            <person name="Hittinger C.T."/>
            <person name="Goker M."/>
            <person name="Salamov A."/>
            <person name="Wisecaver J."/>
            <person name="Long T.M."/>
            <person name="Aerts A.L."/>
            <person name="Barry K."/>
            <person name="Choi C."/>
            <person name="Clum A."/>
            <person name="Coughlan A.Y."/>
            <person name="Deshpande S."/>
            <person name="Douglass A.P."/>
            <person name="Hanson S.J."/>
            <person name="Klenk H.-P."/>
            <person name="Labutti K."/>
            <person name="Lapidus A."/>
            <person name="Lindquist E."/>
            <person name="Lipzen A."/>
            <person name="Meier-Kolthoff J.P."/>
            <person name="Ohm R.A."/>
            <person name="Otillar R.P."/>
            <person name="Pangilinan J."/>
            <person name="Peng Y."/>
            <person name="Rokas A."/>
            <person name="Rosa C.A."/>
            <person name="Scheuner C."/>
            <person name="Sibirny A.A."/>
            <person name="Slot J.C."/>
            <person name="Stielow J.B."/>
            <person name="Sun H."/>
            <person name="Kurtzman C.P."/>
            <person name="Blackwell M."/>
            <person name="Grigoriev I.V."/>
            <person name="Jeffries T.W."/>
        </authorList>
    </citation>
    <scope>NUCLEOTIDE SEQUENCE [LARGE SCALE GENOMIC DNA]</scope>
    <source>
        <strain evidence="10">NRRL Y-17324</strain>
    </source>
</reference>
<dbReference type="Gene3D" id="1.10.357.50">
    <property type="match status" value="1"/>
</dbReference>
<evidence type="ECO:0000259" key="8">
    <source>
        <dbReference type="Pfam" id="PF16854"/>
    </source>
</evidence>
<feature type="domain" description="Vps53 C-terminal" evidence="8">
    <location>
        <begin position="652"/>
        <end position="713"/>
    </location>
</feature>
<keyword evidence="6" id="KW-0472">Membrane</keyword>
<dbReference type="GeneID" id="30984822"/>
<gene>
    <name evidence="9" type="ORF">CANTADRAFT_57368</name>
</gene>
<comment type="subcellular location">
    <subcellularLocation>
        <location evidence="2">Endosome membrane</location>
        <topology evidence="2">Peripheral membrane protein</topology>
    </subcellularLocation>
    <subcellularLocation>
        <location evidence="1">Golgi apparatus</location>
        <location evidence="1">trans-Golgi network membrane</location>
        <topology evidence="1">Peripheral membrane protein</topology>
    </subcellularLocation>
</comment>
<evidence type="ECO:0000256" key="1">
    <source>
        <dbReference type="ARBA" id="ARBA00004150"/>
    </source>
</evidence>
<sequence>MSSPSPSPSLYDPLPHLNELFRLPQNLDELPQLLSHTASYKQDLTATILNDVAKYNQCYVDMRNDTAQLAEAISTVKSSASSTQRSITAMTSSIQSLDNYKKNLVLTMTIVKRLQMLLSANSALTAAIPSHNYHEILQLLGVIKQLLVYFKPYRSIDEINSINLMIVNTQNKLVDDIFNDFEEPGAQNGSNPDPESSGPNLLYGCQILELIDSKYKDKLLNLFYNNQLKDIKMIFNISEEAGSLENLNRRFIYFKNTLSTVQAKYLKVFPTDWKIDLEVSKIFCKITSQDIMDLLRRSNSNFDSKKLMDNLFATLEFEKFLNDRFKTDEFNHIISSAFEPYLKVYIQEQERALNSKLMESLGVSQLPSELIGDKEEDFLTTLKINNVPNISNSSIELFKSFYKVLNQMLKLSTGEILIDLSRLFNNTLRDYHNRILLPIVPQREEDLRVGGIESLKYLTMLLNTGDYVISNIVELQEKLEHHIQPQYKSRISFEDTKDIYFKLINKAITNLLLKISLDLKPAWRIFENMNWSNLTAAGNEEDIIVSAYLVEIRNTLVLNLRIISPLIIRDSYIRNFDDKLIELLINLFGNHLRYIKSLNINTREQVLKDLASLKELAFVFPLFSDSHFEPGALRDSTGTGKEENGSSRMAPAFQKSSKSYQNLVTREFGILESVIKVLTTPALPIEDLIEKYFELIGDKSLKNFTKVLSLKSIEKHEQKKYIENFKLQLTLENSRLIELCTLLANIESEEEERIRVSTSSSNTPKAMTPDIKSPKILPTTINNFEKNLRELALNSENHVSKLNENFKNFGKLFRKDND</sequence>
<evidence type="ECO:0000256" key="3">
    <source>
        <dbReference type="ARBA" id="ARBA00008628"/>
    </source>
</evidence>
<proteinExistence type="inferred from homology"/>
<dbReference type="OrthoDB" id="10261632at2759"/>
<evidence type="ECO:0000313" key="9">
    <source>
        <dbReference type="EMBL" id="ODV76824.1"/>
    </source>
</evidence>
<evidence type="ECO:0000256" key="5">
    <source>
        <dbReference type="ARBA" id="ARBA00023034"/>
    </source>
</evidence>
<dbReference type="PANTHER" id="PTHR12820">
    <property type="entry name" value="VACUOLAR SORTING PROTEIN 53"/>
    <property type="match status" value="1"/>
</dbReference>
<dbReference type="Pfam" id="PF16854">
    <property type="entry name" value="VPS53_C"/>
    <property type="match status" value="1"/>
</dbReference>
<dbReference type="Proteomes" id="UP000094285">
    <property type="component" value="Unassembled WGS sequence"/>
</dbReference>
<evidence type="ECO:0000256" key="2">
    <source>
        <dbReference type="ARBA" id="ARBA00004481"/>
    </source>
</evidence>
<feature type="domain" description="Vps53 N-terminal" evidence="7">
    <location>
        <begin position="53"/>
        <end position="358"/>
    </location>
</feature>
<keyword evidence="5" id="KW-0333">Golgi apparatus</keyword>